<feature type="domain" description="Glycosyl transferase family 28 C-terminal" evidence="5">
    <location>
        <begin position="217"/>
        <end position="332"/>
    </location>
</feature>
<dbReference type="Pfam" id="PF04101">
    <property type="entry name" value="Glyco_tran_28_C"/>
    <property type="match status" value="1"/>
</dbReference>
<comment type="subcellular location">
    <subcellularLocation>
        <location evidence="1">Membrane</location>
    </subcellularLocation>
</comment>
<protein>
    <submittedName>
        <fullName evidence="7">UDP-N-acetylglucosamine--LPS N-acetylglucosamine transferase</fullName>
    </submittedName>
</protein>
<dbReference type="OrthoDB" id="9815663at2"/>
<gene>
    <name evidence="7" type="ORF">NIES593_20365</name>
</gene>
<dbReference type="EMBL" id="MRCB01000036">
    <property type="protein sequence ID" value="OKH19893.1"/>
    <property type="molecule type" value="Genomic_DNA"/>
</dbReference>
<name>A0A1U7H8Z6_9CYAN</name>
<keyword evidence="8" id="KW-1185">Reference proteome</keyword>
<evidence type="ECO:0000259" key="5">
    <source>
        <dbReference type="Pfam" id="PF04101"/>
    </source>
</evidence>
<dbReference type="GO" id="GO:0009247">
    <property type="term" value="P:glycolipid biosynthetic process"/>
    <property type="evidence" value="ECO:0007669"/>
    <property type="project" value="InterPro"/>
</dbReference>
<dbReference type="GO" id="GO:0016020">
    <property type="term" value="C:membrane"/>
    <property type="evidence" value="ECO:0007669"/>
    <property type="project" value="UniProtKB-SubCell"/>
</dbReference>
<feature type="domain" description="Diacylglycerol glucosyltransferase N-terminal" evidence="6">
    <location>
        <begin position="15"/>
        <end position="176"/>
    </location>
</feature>
<dbReference type="RefSeq" id="WP_073601333.1">
    <property type="nucleotide sequence ID" value="NZ_MRCB01000036.1"/>
</dbReference>
<evidence type="ECO:0000313" key="7">
    <source>
        <dbReference type="EMBL" id="OKH19893.1"/>
    </source>
</evidence>
<dbReference type="Proteomes" id="UP000186868">
    <property type="component" value="Unassembled WGS sequence"/>
</dbReference>
<dbReference type="InterPro" id="IPR050519">
    <property type="entry name" value="Glycosyltransf_28_UgtP"/>
</dbReference>
<comment type="similarity">
    <text evidence="2">Belongs to the glycosyltransferase 28 family.</text>
</comment>
<dbReference type="STRING" id="1921803.NIES593_20365"/>
<evidence type="ECO:0000256" key="1">
    <source>
        <dbReference type="ARBA" id="ARBA00004370"/>
    </source>
</evidence>
<evidence type="ECO:0000256" key="2">
    <source>
        <dbReference type="ARBA" id="ARBA00006962"/>
    </source>
</evidence>
<evidence type="ECO:0000259" key="6">
    <source>
        <dbReference type="Pfam" id="PF06925"/>
    </source>
</evidence>
<dbReference type="InterPro" id="IPR007235">
    <property type="entry name" value="Glyco_trans_28_C"/>
</dbReference>
<dbReference type="PANTHER" id="PTHR43025:SF3">
    <property type="entry name" value="MONOGALACTOSYLDIACYLGLYCEROL SYNTHASE 1, CHLOROPLASTIC"/>
    <property type="match status" value="1"/>
</dbReference>
<evidence type="ECO:0000313" key="8">
    <source>
        <dbReference type="Proteomes" id="UP000186868"/>
    </source>
</evidence>
<proteinExistence type="inferred from homology"/>
<sequence length="383" mass="43977">MKKVYLMSADMGGGHDSTAKALQKAIEMRQLPWQFHVVEFFKEIGGTSLPQTVYNNLVLKESWGSWVRIFNEPILVPSLKLKVRLNYSAWLKRLKSYLYQHKPDIVISLFPYINRILYEGLQATLPNVPFITLPIDFADCPPHFWIEQQDQFLICPTERMVEQAQELGYREEQILRTSGVVINPRFYEPIDCDRAVERQRLGLEPDLPTALVMFGGRGSNAMLEVAQSLERSSLNLQLILICGRDKKLADTLRRSQSRLPRYVENYTSEIPYYMYLSDFFIGKPGPGSMSEALAMKLPVITVSNAFTMLQERYNPEWIASNEVGIVVRDFREVDRAVAQLLVPDNLARYRAKAAALNNQAVFEVVDFLEGILEKPEVRSKEFV</sequence>
<dbReference type="PANTHER" id="PTHR43025">
    <property type="entry name" value="MONOGALACTOSYLDIACYLGLYCEROL SYNTHASE"/>
    <property type="match status" value="1"/>
</dbReference>
<comment type="caution">
    <text evidence="7">The sequence shown here is derived from an EMBL/GenBank/DDBJ whole genome shotgun (WGS) entry which is preliminary data.</text>
</comment>
<dbReference type="Gene3D" id="3.40.50.2000">
    <property type="entry name" value="Glycogen Phosphorylase B"/>
    <property type="match status" value="1"/>
</dbReference>
<evidence type="ECO:0000256" key="3">
    <source>
        <dbReference type="ARBA" id="ARBA00022676"/>
    </source>
</evidence>
<keyword evidence="3" id="KW-0328">Glycosyltransferase</keyword>
<organism evidence="7 8">
    <name type="scientific">Hydrococcus rivularis NIES-593</name>
    <dbReference type="NCBI Taxonomy" id="1921803"/>
    <lineage>
        <taxon>Bacteria</taxon>
        <taxon>Bacillati</taxon>
        <taxon>Cyanobacteriota</taxon>
        <taxon>Cyanophyceae</taxon>
        <taxon>Pleurocapsales</taxon>
        <taxon>Hydrococcaceae</taxon>
        <taxon>Hydrococcus</taxon>
    </lineage>
</organism>
<dbReference type="InterPro" id="IPR009695">
    <property type="entry name" value="Diacylglyc_glucosyltr_N"/>
</dbReference>
<dbReference type="SUPFAM" id="SSF53756">
    <property type="entry name" value="UDP-Glycosyltransferase/glycogen phosphorylase"/>
    <property type="match status" value="1"/>
</dbReference>
<accession>A0A1U7H8Z6</accession>
<keyword evidence="4 7" id="KW-0808">Transferase</keyword>
<dbReference type="AlphaFoldDB" id="A0A1U7H8Z6"/>
<dbReference type="Pfam" id="PF06925">
    <property type="entry name" value="MGDG_synth"/>
    <property type="match status" value="1"/>
</dbReference>
<evidence type="ECO:0000256" key="4">
    <source>
        <dbReference type="ARBA" id="ARBA00022679"/>
    </source>
</evidence>
<reference evidence="7 8" key="1">
    <citation type="submission" date="2016-11" db="EMBL/GenBank/DDBJ databases">
        <title>Draft Genome Sequences of Nine Cyanobacterial Strains from Diverse Habitats.</title>
        <authorList>
            <person name="Zhu T."/>
            <person name="Hou S."/>
            <person name="Lu X."/>
            <person name="Hess W.R."/>
        </authorList>
    </citation>
    <scope>NUCLEOTIDE SEQUENCE [LARGE SCALE GENOMIC DNA]</scope>
    <source>
        <strain evidence="7 8">NIES-593</strain>
    </source>
</reference>
<dbReference type="GO" id="GO:0016758">
    <property type="term" value="F:hexosyltransferase activity"/>
    <property type="evidence" value="ECO:0007669"/>
    <property type="project" value="InterPro"/>
</dbReference>